<protein>
    <submittedName>
        <fullName evidence="1">Jg18894 protein</fullName>
    </submittedName>
</protein>
<name>A0A8S4QS90_9NEOP</name>
<comment type="caution">
    <text evidence="1">The sequence shown here is derived from an EMBL/GenBank/DDBJ whole genome shotgun (WGS) entry which is preliminary data.</text>
</comment>
<dbReference type="Proteomes" id="UP000838756">
    <property type="component" value="Unassembled WGS sequence"/>
</dbReference>
<feature type="non-terminal residue" evidence="1">
    <location>
        <position position="1"/>
    </location>
</feature>
<dbReference type="EMBL" id="CAKXAJ010012002">
    <property type="protein sequence ID" value="CAH2215557.1"/>
    <property type="molecule type" value="Genomic_DNA"/>
</dbReference>
<sequence length="79" mass="8385">MAGECRLHGGTVQTLSGSVEQLLPLQCAESLVLADCSEAPSSSFVILRQQDGGMKMYEGDRNTTKRVNSDVATTDIGLP</sequence>
<gene>
    <name evidence="1" type="primary">jg18894</name>
    <name evidence="1" type="ORF">PAEG_LOCUS3689</name>
</gene>
<evidence type="ECO:0000313" key="1">
    <source>
        <dbReference type="EMBL" id="CAH2215557.1"/>
    </source>
</evidence>
<reference evidence="1" key="1">
    <citation type="submission" date="2022-03" db="EMBL/GenBank/DDBJ databases">
        <authorList>
            <person name="Lindestad O."/>
        </authorList>
    </citation>
    <scope>NUCLEOTIDE SEQUENCE</scope>
</reference>
<accession>A0A8S4QS90</accession>
<dbReference type="AlphaFoldDB" id="A0A8S4QS90"/>
<evidence type="ECO:0000313" key="2">
    <source>
        <dbReference type="Proteomes" id="UP000838756"/>
    </source>
</evidence>
<dbReference type="OrthoDB" id="7473062at2759"/>
<keyword evidence="2" id="KW-1185">Reference proteome</keyword>
<proteinExistence type="predicted"/>
<organism evidence="1 2">
    <name type="scientific">Pararge aegeria aegeria</name>
    <dbReference type="NCBI Taxonomy" id="348720"/>
    <lineage>
        <taxon>Eukaryota</taxon>
        <taxon>Metazoa</taxon>
        <taxon>Ecdysozoa</taxon>
        <taxon>Arthropoda</taxon>
        <taxon>Hexapoda</taxon>
        <taxon>Insecta</taxon>
        <taxon>Pterygota</taxon>
        <taxon>Neoptera</taxon>
        <taxon>Endopterygota</taxon>
        <taxon>Lepidoptera</taxon>
        <taxon>Glossata</taxon>
        <taxon>Ditrysia</taxon>
        <taxon>Papilionoidea</taxon>
        <taxon>Nymphalidae</taxon>
        <taxon>Satyrinae</taxon>
        <taxon>Satyrini</taxon>
        <taxon>Parargina</taxon>
        <taxon>Pararge</taxon>
    </lineage>
</organism>